<protein>
    <submittedName>
        <fullName evidence="1">Uncharacterized protein</fullName>
    </submittedName>
</protein>
<organism evidence="1 2">
    <name type="scientific">Portunus trituberculatus</name>
    <name type="common">Swimming crab</name>
    <name type="synonym">Neptunus trituberculatus</name>
    <dbReference type="NCBI Taxonomy" id="210409"/>
    <lineage>
        <taxon>Eukaryota</taxon>
        <taxon>Metazoa</taxon>
        <taxon>Ecdysozoa</taxon>
        <taxon>Arthropoda</taxon>
        <taxon>Crustacea</taxon>
        <taxon>Multicrustacea</taxon>
        <taxon>Malacostraca</taxon>
        <taxon>Eumalacostraca</taxon>
        <taxon>Eucarida</taxon>
        <taxon>Decapoda</taxon>
        <taxon>Pleocyemata</taxon>
        <taxon>Brachyura</taxon>
        <taxon>Eubrachyura</taxon>
        <taxon>Portunoidea</taxon>
        <taxon>Portunidae</taxon>
        <taxon>Portuninae</taxon>
        <taxon>Portunus</taxon>
    </lineage>
</organism>
<name>A0A5B7GCD7_PORTR</name>
<reference evidence="1 2" key="1">
    <citation type="submission" date="2019-05" db="EMBL/GenBank/DDBJ databases">
        <title>Another draft genome of Portunus trituberculatus and its Hox gene families provides insights of decapod evolution.</title>
        <authorList>
            <person name="Jeong J.-H."/>
            <person name="Song I."/>
            <person name="Kim S."/>
            <person name="Choi T."/>
            <person name="Kim D."/>
            <person name="Ryu S."/>
            <person name="Kim W."/>
        </authorList>
    </citation>
    <scope>NUCLEOTIDE SEQUENCE [LARGE SCALE GENOMIC DNA]</scope>
    <source>
        <tissue evidence="1">Muscle</tissue>
    </source>
</reference>
<proteinExistence type="predicted"/>
<gene>
    <name evidence="1" type="ORF">E2C01_051962</name>
</gene>
<evidence type="ECO:0000313" key="1">
    <source>
        <dbReference type="EMBL" id="MPC57970.1"/>
    </source>
</evidence>
<dbReference type="Proteomes" id="UP000324222">
    <property type="component" value="Unassembled WGS sequence"/>
</dbReference>
<dbReference type="EMBL" id="VSRR010015239">
    <property type="protein sequence ID" value="MPC57970.1"/>
    <property type="molecule type" value="Genomic_DNA"/>
</dbReference>
<accession>A0A5B7GCD7</accession>
<keyword evidence="2" id="KW-1185">Reference proteome</keyword>
<dbReference type="AlphaFoldDB" id="A0A5B7GCD7"/>
<evidence type="ECO:0000313" key="2">
    <source>
        <dbReference type="Proteomes" id="UP000324222"/>
    </source>
</evidence>
<sequence length="118" mass="12841">MSVFPSLLGVREIADRYGAEEVIELIFADDVTGVEGEAVVVDGAGSGYGTFLPKMCTAPTSDLLPSDLSIYRSMYGKTGKRCHGETTERIRNVGTNGKRLVTYINPLWQLSSTEGENY</sequence>
<comment type="caution">
    <text evidence="1">The sequence shown here is derived from an EMBL/GenBank/DDBJ whole genome shotgun (WGS) entry which is preliminary data.</text>
</comment>